<dbReference type="EMBL" id="KV454221">
    <property type="protein sequence ID" value="ODQ56667.1"/>
    <property type="molecule type" value="Genomic_DNA"/>
</dbReference>
<dbReference type="AlphaFoldDB" id="A0A1E3NVQ7"/>
<dbReference type="GeneID" id="30199767"/>
<dbReference type="Proteomes" id="UP000094112">
    <property type="component" value="Unassembled WGS sequence"/>
</dbReference>
<gene>
    <name evidence="3" type="ORF">WICANDRAFT_37125</name>
</gene>
<sequence length="353" mass="40287">MADTRSRSNSTPPQPSEEIPPELAPIVTLLGAQAHRRYNEGVFMLLQSINSDGEPVPNRQWREVYGVLLGTQLAVWDVDELEKHQNNTEALMNASSKPDYINFTDSSFRAVDRLENSQGLKNIIIVSTTLKNQYLLQYQELEDFHRWNAAFRLSTFEYTSLQEAYTGALLSAKGSKLSDIRTILSESKFDYEDWVSVRFGSGMPWKRCFAVIEQPNKKSKKGKVYKGSVSFYKDEKKQKKLLWLLLKMQQKKTAMAIIKDASATYALYPQSHKLIDHSTMIKLEGTVFFDGNKKSLPKEACVYFMPEQHSAVPGYDTLIRFLVPLLDTFALYGRPKRLNANKSEMNSLLFGLP</sequence>
<evidence type="ECO:0000313" key="4">
    <source>
        <dbReference type="Proteomes" id="UP000094112"/>
    </source>
</evidence>
<evidence type="ECO:0000256" key="1">
    <source>
        <dbReference type="SAM" id="MobiDB-lite"/>
    </source>
</evidence>
<dbReference type="InterPro" id="IPR058155">
    <property type="entry name" value="Skg3/CAF120-like_PH"/>
</dbReference>
<feature type="domain" description="PH" evidence="2">
    <location>
        <begin position="36"/>
        <end position="156"/>
    </location>
</feature>
<feature type="region of interest" description="Disordered" evidence="1">
    <location>
        <begin position="1"/>
        <end position="21"/>
    </location>
</feature>
<dbReference type="InterPro" id="IPR001849">
    <property type="entry name" value="PH_domain"/>
</dbReference>
<dbReference type="Gene3D" id="2.30.29.30">
    <property type="entry name" value="Pleckstrin-homology domain (PH domain)/Phosphotyrosine-binding domain (PTB)"/>
    <property type="match status" value="1"/>
</dbReference>
<name>A0A1E3NVQ7_WICAA</name>
<dbReference type="OrthoDB" id="5563754at2759"/>
<keyword evidence="4" id="KW-1185">Reference proteome</keyword>
<dbReference type="STRING" id="683960.A0A1E3NVQ7"/>
<evidence type="ECO:0000259" key="2">
    <source>
        <dbReference type="PROSITE" id="PS50003"/>
    </source>
</evidence>
<dbReference type="PROSITE" id="PS50003">
    <property type="entry name" value="PH_DOMAIN"/>
    <property type="match status" value="1"/>
</dbReference>
<proteinExistence type="predicted"/>
<reference evidence="3 4" key="1">
    <citation type="journal article" date="2016" name="Proc. Natl. Acad. Sci. U.S.A.">
        <title>Comparative genomics of biotechnologically important yeasts.</title>
        <authorList>
            <person name="Riley R."/>
            <person name="Haridas S."/>
            <person name="Wolfe K.H."/>
            <person name="Lopes M.R."/>
            <person name="Hittinger C.T."/>
            <person name="Goeker M."/>
            <person name="Salamov A.A."/>
            <person name="Wisecaver J.H."/>
            <person name="Long T.M."/>
            <person name="Calvey C.H."/>
            <person name="Aerts A.L."/>
            <person name="Barry K.W."/>
            <person name="Choi C."/>
            <person name="Clum A."/>
            <person name="Coughlan A.Y."/>
            <person name="Deshpande S."/>
            <person name="Douglass A.P."/>
            <person name="Hanson S.J."/>
            <person name="Klenk H.-P."/>
            <person name="LaButti K.M."/>
            <person name="Lapidus A."/>
            <person name="Lindquist E.A."/>
            <person name="Lipzen A.M."/>
            <person name="Meier-Kolthoff J.P."/>
            <person name="Ohm R.A."/>
            <person name="Otillar R.P."/>
            <person name="Pangilinan J.L."/>
            <person name="Peng Y."/>
            <person name="Rokas A."/>
            <person name="Rosa C.A."/>
            <person name="Scheuner C."/>
            <person name="Sibirny A.A."/>
            <person name="Slot J.C."/>
            <person name="Stielow J.B."/>
            <person name="Sun H."/>
            <person name="Kurtzman C.P."/>
            <person name="Blackwell M."/>
            <person name="Grigoriev I.V."/>
            <person name="Jeffries T.W."/>
        </authorList>
    </citation>
    <scope>NUCLEOTIDE SEQUENCE [LARGE SCALE GENOMIC DNA]</scope>
    <source>
        <strain evidence="4">ATCC 58044 / CBS 1984 / NCYC 433 / NRRL Y-366-8</strain>
    </source>
</reference>
<feature type="non-terminal residue" evidence="3">
    <location>
        <position position="353"/>
    </location>
</feature>
<dbReference type="Pfam" id="PF25381">
    <property type="entry name" value="PH_26"/>
    <property type="match status" value="1"/>
</dbReference>
<dbReference type="InterPro" id="IPR011993">
    <property type="entry name" value="PH-like_dom_sf"/>
</dbReference>
<organism evidence="3 4">
    <name type="scientific">Wickerhamomyces anomalus (strain ATCC 58044 / CBS 1984 / NCYC 433 / NRRL Y-366-8)</name>
    <name type="common">Yeast</name>
    <name type="synonym">Hansenula anomala</name>
    <dbReference type="NCBI Taxonomy" id="683960"/>
    <lineage>
        <taxon>Eukaryota</taxon>
        <taxon>Fungi</taxon>
        <taxon>Dikarya</taxon>
        <taxon>Ascomycota</taxon>
        <taxon>Saccharomycotina</taxon>
        <taxon>Saccharomycetes</taxon>
        <taxon>Phaffomycetales</taxon>
        <taxon>Wickerhamomycetaceae</taxon>
        <taxon>Wickerhamomyces</taxon>
    </lineage>
</organism>
<dbReference type="SUPFAM" id="SSF50729">
    <property type="entry name" value="PH domain-like"/>
    <property type="match status" value="1"/>
</dbReference>
<evidence type="ECO:0000313" key="3">
    <source>
        <dbReference type="EMBL" id="ODQ56667.1"/>
    </source>
</evidence>
<protein>
    <recommendedName>
        <fullName evidence="2">PH domain-containing protein</fullName>
    </recommendedName>
</protein>
<accession>A0A1E3NVQ7</accession>
<dbReference type="RefSeq" id="XP_019035874.1">
    <property type="nucleotide sequence ID" value="XM_019182521.1"/>
</dbReference>